<proteinExistence type="predicted"/>
<sequence length="272" mass="29353">MNLPRIMVAPNGATKTKADHPALPITLDEITETARACRAAGAGALHLHLRDDAGGHLLDSGAYREALAHLRPRLGDMAVQVTTEASGRYAPGHQRYVALQSGADMVSVSTREMLRDEARLATRFYEEAEERGIAVQHILYTREDAEALAQVLPARLFRSPTLQLIFVMGRYIEGQVSTPAMLSPFRDWMRDEAITPDWAICAFGQGETACLRAALEAGGKVRVGFENSLVMEDGRPARDNAERVAAIAALQSSAGCPVSGQSARSERLASGS</sequence>
<evidence type="ECO:0000256" key="3">
    <source>
        <dbReference type="ARBA" id="ARBA00022723"/>
    </source>
</evidence>
<dbReference type="PANTHER" id="PTHR37418:SF2">
    <property type="entry name" value="3-KETO-5-AMINOHEXANOATE CLEAVAGE ENZYME"/>
    <property type="match status" value="1"/>
</dbReference>
<evidence type="ECO:0000256" key="1">
    <source>
        <dbReference type="ARBA" id="ARBA00001947"/>
    </source>
</evidence>
<dbReference type="AlphaFoldDB" id="A0A085TYR5"/>
<keyword evidence="4" id="KW-0862">Zinc</keyword>
<keyword evidence="5" id="KW-0032">Aminotransferase</keyword>
<dbReference type="InterPro" id="IPR008567">
    <property type="entry name" value="BKACE"/>
</dbReference>
<dbReference type="SUPFAM" id="SSF51366">
    <property type="entry name" value="Ribulose-phoshate binding barrel"/>
    <property type="match status" value="1"/>
</dbReference>
<evidence type="ECO:0000256" key="2">
    <source>
        <dbReference type="ARBA" id="ARBA00022679"/>
    </source>
</evidence>
<gene>
    <name evidence="5" type="ORF">DW2_04515</name>
</gene>
<evidence type="ECO:0000313" key="5">
    <source>
        <dbReference type="EMBL" id="KFE35862.1"/>
    </source>
</evidence>
<name>A0A085TYR5_9RHOB</name>
<reference evidence="6" key="1">
    <citation type="submission" date="2013-04" db="EMBL/GenBank/DDBJ databases">
        <title>Thioclava sp. 13D2W-2 Genome Sequencing.</title>
        <authorList>
            <person name="Lai Q."/>
            <person name="Li G."/>
            <person name="Shao Z."/>
        </authorList>
    </citation>
    <scope>NUCLEOTIDE SEQUENCE [LARGE SCALE GENOMIC DNA]</scope>
    <source>
        <strain evidence="6">13D2W-2</strain>
    </source>
</reference>
<dbReference type="GO" id="GO:0008483">
    <property type="term" value="F:transaminase activity"/>
    <property type="evidence" value="ECO:0007669"/>
    <property type="project" value="UniProtKB-KW"/>
</dbReference>
<keyword evidence="6" id="KW-1185">Reference proteome</keyword>
<organism evidence="5 6">
    <name type="scientific">Thioclava atlantica</name>
    <dbReference type="NCBI Taxonomy" id="1317124"/>
    <lineage>
        <taxon>Bacteria</taxon>
        <taxon>Pseudomonadati</taxon>
        <taxon>Pseudomonadota</taxon>
        <taxon>Alphaproteobacteria</taxon>
        <taxon>Rhodobacterales</taxon>
        <taxon>Paracoccaceae</taxon>
        <taxon>Thioclava</taxon>
    </lineage>
</organism>
<dbReference type="Pfam" id="PF05853">
    <property type="entry name" value="BKACE"/>
    <property type="match status" value="1"/>
</dbReference>
<dbReference type="EMBL" id="AQRC01000003">
    <property type="protein sequence ID" value="KFE35862.1"/>
    <property type="molecule type" value="Genomic_DNA"/>
</dbReference>
<accession>A0A085TYR5</accession>
<evidence type="ECO:0000313" key="6">
    <source>
        <dbReference type="Proteomes" id="UP000028607"/>
    </source>
</evidence>
<dbReference type="eggNOG" id="COG3246">
    <property type="taxonomic scope" value="Bacteria"/>
</dbReference>
<dbReference type="STRING" id="1317124.DW2_04515"/>
<dbReference type="InterPro" id="IPR013785">
    <property type="entry name" value="Aldolase_TIM"/>
</dbReference>
<comment type="cofactor">
    <cofactor evidence="1">
        <name>Zn(2+)</name>
        <dbReference type="ChEBI" id="CHEBI:29105"/>
    </cofactor>
</comment>
<protein>
    <submittedName>
        <fullName evidence="5">Class III aminotransferase</fullName>
    </submittedName>
</protein>
<evidence type="ECO:0000256" key="4">
    <source>
        <dbReference type="ARBA" id="ARBA00022833"/>
    </source>
</evidence>
<comment type="caution">
    <text evidence="5">The sequence shown here is derived from an EMBL/GenBank/DDBJ whole genome shotgun (WGS) entry which is preliminary data.</text>
</comment>
<dbReference type="RefSeq" id="WP_081874851.1">
    <property type="nucleotide sequence ID" value="NZ_AQRC01000003.1"/>
</dbReference>
<dbReference type="PANTHER" id="PTHR37418">
    <property type="entry name" value="3-KETO-5-AMINOHEXANOATE CLEAVAGE ENZYME-RELATED"/>
    <property type="match status" value="1"/>
</dbReference>
<dbReference type="OrthoDB" id="9805277at2"/>
<keyword evidence="3" id="KW-0479">Metal-binding</keyword>
<dbReference type="GO" id="GO:0046872">
    <property type="term" value="F:metal ion binding"/>
    <property type="evidence" value="ECO:0007669"/>
    <property type="project" value="UniProtKB-KW"/>
</dbReference>
<dbReference type="GO" id="GO:0043720">
    <property type="term" value="F:3-keto-5-aminohexanoate cleavage activity"/>
    <property type="evidence" value="ECO:0007669"/>
    <property type="project" value="InterPro"/>
</dbReference>
<keyword evidence="2 5" id="KW-0808">Transferase</keyword>
<dbReference type="InterPro" id="IPR011060">
    <property type="entry name" value="RibuloseP-bd_barrel"/>
</dbReference>
<dbReference type="Proteomes" id="UP000028607">
    <property type="component" value="Unassembled WGS sequence"/>
</dbReference>
<dbReference type="Gene3D" id="3.20.20.70">
    <property type="entry name" value="Aldolase class I"/>
    <property type="match status" value="1"/>
</dbReference>
<reference evidence="5 6" key="2">
    <citation type="journal article" date="2015" name="Antonie Van Leeuwenhoek">
        <title>Thioclava indica sp. nov., isolated from surface seawater of the Indian Ocean.</title>
        <authorList>
            <person name="Liu Y."/>
            <person name="Lai Q."/>
            <person name="Du J."/>
            <person name="Xu H."/>
            <person name="Jiang L."/>
            <person name="Shao Z."/>
        </authorList>
    </citation>
    <scope>NUCLEOTIDE SEQUENCE [LARGE SCALE GENOMIC DNA]</scope>
    <source>
        <strain evidence="5 6">13D2W-2</strain>
    </source>
</reference>